<evidence type="ECO:0000256" key="8">
    <source>
        <dbReference type="ARBA" id="ARBA00023136"/>
    </source>
</evidence>
<keyword evidence="6 9" id="KW-0812">Transmembrane</keyword>
<evidence type="ECO:0000259" key="10">
    <source>
        <dbReference type="Pfam" id="PF02378"/>
    </source>
</evidence>
<keyword evidence="8 9" id="KW-0472">Membrane</keyword>
<dbReference type="GO" id="GO:0090563">
    <property type="term" value="F:protein-phosphocysteine-sugar phosphotransferase activity"/>
    <property type="evidence" value="ECO:0007669"/>
    <property type="project" value="TreeGrafter"/>
</dbReference>
<name>W6AY28_9MOLU</name>
<dbReference type="HOGENOM" id="CLU_1651068_0_0_14"/>
<evidence type="ECO:0000256" key="1">
    <source>
        <dbReference type="ARBA" id="ARBA00004651"/>
    </source>
</evidence>
<dbReference type="InterPro" id="IPR003352">
    <property type="entry name" value="PTS_EIIC"/>
</dbReference>
<dbReference type="KEGG" id="smia:P344_06780"/>
<dbReference type="PATRIC" id="fig|838561.3.peg.1305"/>
<gene>
    <name evidence="11" type="ORF">P344_06780</name>
</gene>
<comment type="subcellular location">
    <subcellularLocation>
        <location evidence="1">Cell membrane</location>
        <topology evidence="1">Multi-pass membrane protein</topology>
    </subcellularLocation>
</comment>
<evidence type="ECO:0000256" key="4">
    <source>
        <dbReference type="ARBA" id="ARBA00022597"/>
    </source>
</evidence>
<dbReference type="STRING" id="838561.P344_06780"/>
<evidence type="ECO:0000256" key="2">
    <source>
        <dbReference type="ARBA" id="ARBA00022448"/>
    </source>
</evidence>
<dbReference type="GO" id="GO:0005886">
    <property type="term" value="C:plasma membrane"/>
    <property type="evidence" value="ECO:0007669"/>
    <property type="project" value="UniProtKB-SubCell"/>
</dbReference>
<sequence length="160" mass="17491">MAHVLMIINNIANIGFGLIIPIMGGYIAFSIAGRPGIAPAIIVTYMLVNPGSGLWWDFNGALNLNGGVIDAHQPFQGNANNSWTLFGTIYSGLICGYLVKYVNSWKVPKWLAPIMPIIIIIIISLFCTAIVAIPTPFLLAALWICNGWFRLWFKLNGNSP</sequence>
<dbReference type="GO" id="GO:0008982">
    <property type="term" value="F:protein-N(PI)-phosphohistidine-sugar phosphotransferase activity"/>
    <property type="evidence" value="ECO:0007669"/>
    <property type="project" value="InterPro"/>
</dbReference>
<reference evidence="11 12" key="1">
    <citation type="submission" date="2013-09" db="EMBL/GenBank/DDBJ databases">
        <title>Complete genome sequence of Spiroplasma mirum suckling mouse cataract agent.</title>
        <authorList>
            <person name="Landry C.A."/>
            <person name="Bastian F.O."/>
            <person name="Thune R.L."/>
        </authorList>
    </citation>
    <scope>NUCLEOTIDE SEQUENCE [LARGE SCALE GENOMIC DNA]</scope>
    <source>
        <strain evidence="11 12">SMCA</strain>
    </source>
</reference>
<evidence type="ECO:0000256" key="6">
    <source>
        <dbReference type="ARBA" id="ARBA00022692"/>
    </source>
</evidence>
<dbReference type="eggNOG" id="COG1299">
    <property type="taxonomic scope" value="Bacteria"/>
</dbReference>
<dbReference type="InterPro" id="IPR050864">
    <property type="entry name" value="Bacterial_PTS_Sugar_Transport"/>
</dbReference>
<feature type="transmembrane region" description="Helical" evidence="9">
    <location>
        <begin position="111"/>
        <end position="131"/>
    </location>
</feature>
<evidence type="ECO:0000313" key="11">
    <source>
        <dbReference type="EMBL" id="AHI58654.1"/>
    </source>
</evidence>
<keyword evidence="4" id="KW-0762">Sugar transport</keyword>
<dbReference type="AlphaFoldDB" id="W6AY28"/>
<dbReference type="GO" id="GO:0009401">
    <property type="term" value="P:phosphoenolpyruvate-dependent sugar phosphotransferase system"/>
    <property type="evidence" value="ECO:0007669"/>
    <property type="project" value="UniProtKB-KW"/>
</dbReference>
<proteinExistence type="predicted"/>
<feature type="transmembrane region" description="Helical" evidence="9">
    <location>
        <begin position="82"/>
        <end position="99"/>
    </location>
</feature>
<dbReference type="Proteomes" id="UP000019260">
    <property type="component" value="Chromosome"/>
</dbReference>
<evidence type="ECO:0000256" key="7">
    <source>
        <dbReference type="ARBA" id="ARBA00022989"/>
    </source>
</evidence>
<protein>
    <recommendedName>
        <fullName evidence="10">Phosphotransferase system EIIC domain-containing protein</fullName>
    </recommendedName>
</protein>
<keyword evidence="12" id="KW-1185">Reference proteome</keyword>
<dbReference type="PANTHER" id="PTHR30505">
    <property type="entry name" value="FRUCTOSE-LIKE PERMEASE"/>
    <property type="match status" value="1"/>
</dbReference>
<dbReference type="PANTHER" id="PTHR30505:SF0">
    <property type="entry name" value="FRUCTOSE-LIKE PTS SYSTEM EIIBC COMPONENT-RELATED"/>
    <property type="match status" value="1"/>
</dbReference>
<evidence type="ECO:0000313" key="12">
    <source>
        <dbReference type="Proteomes" id="UP000019260"/>
    </source>
</evidence>
<evidence type="ECO:0000256" key="3">
    <source>
        <dbReference type="ARBA" id="ARBA00022475"/>
    </source>
</evidence>
<organism evidence="11 12">
    <name type="scientific">Spiroplasma mirum ATCC 29335</name>
    <dbReference type="NCBI Taxonomy" id="838561"/>
    <lineage>
        <taxon>Bacteria</taxon>
        <taxon>Bacillati</taxon>
        <taxon>Mycoplasmatota</taxon>
        <taxon>Mollicutes</taxon>
        <taxon>Entomoplasmatales</taxon>
        <taxon>Spiroplasmataceae</taxon>
        <taxon>Spiroplasma</taxon>
    </lineage>
</organism>
<evidence type="ECO:0000256" key="5">
    <source>
        <dbReference type="ARBA" id="ARBA00022683"/>
    </source>
</evidence>
<accession>W6AY28</accession>
<keyword evidence="7 9" id="KW-1133">Transmembrane helix</keyword>
<keyword evidence="2" id="KW-0813">Transport</keyword>
<dbReference type="Pfam" id="PF02378">
    <property type="entry name" value="PTS_EIIC"/>
    <property type="match status" value="1"/>
</dbReference>
<keyword evidence="5" id="KW-0598">Phosphotransferase system</keyword>
<feature type="transmembrane region" description="Helical" evidence="9">
    <location>
        <begin position="6"/>
        <end position="29"/>
    </location>
</feature>
<keyword evidence="3" id="KW-1003">Cell membrane</keyword>
<dbReference type="EMBL" id="CP006720">
    <property type="protein sequence ID" value="AHI58654.1"/>
    <property type="molecule type" value="Genomic_DNA"/>
</dbReference>
<feature type="domain" description="Phosphotransferase system EIIC" evidence="10">
    <location>
        <begin position="4"/>
        <end position="154"/>
    </location>
</feature>
<evidence type="ECO:0000256" key="9">
    <source>
        <dbReference type="SAM" id="Phobius"/>
    </source>
</evidence>